<organism evidence="1 2">
    <name type="scientific">Aliiglaciecola litoralis</name>
    <dbReference type="NCBI Taxonomy" id="582857"/>
    <lineage>
        <taxon>Bacteria</taxon>
        <taxon>Pseudomonadati</taxon>
        <taxon>Pseudomonadota</taxon>
        <taxon>Gammaproteobacteria</taxon>
        <taxon>Alteromonadales</taxon>
        <taxon>Alteromonadaceae</taxon>
        <taxon>Aliiglaciecola</taxon>
    </lineage>
</organism>
<evidence type="ECO:0000313" key="2">
    <source>
        <dbReference type="Proteomes" id="UP001500359"/>
    </source>
</evidence>
<keyword evidence="2" id="KW-1185">Reference proteome</keyword>
<sequence>MNLVIMQPYFFPYVGYFSLFDAADTFVIYDDVNFIKKGWVNRNNFYSKSGPQRFTLPISKASQNSKISDLSILSLHHSKIKFLRMLSFSYSKAPYYQDVISLLVDIFDYKTELLADFLVNALIKVNEYLNISVEIIRSSQEQFAKGLAGEQRIVSIAKNLQAEKYINAIGGVDLYSTKSFEMQGIKLQFLKHKGTNYRQFSDVHTPYLSIVDVLMFNSPSEAMQIIQSYELING</sequence>
<name>A0ABN1LJC5_9ALTE</name>
<gene>
    <name evidence="1" type="ORF">GCM10009114_20170</name>
</gene>
<dbReference type="Proteomes" id="UP001500359">
    <property type="component" value="Unassembled WGS sequence"/>
</dbReference>
<dbReference type="InterPro" id="IPR014985">
    <property type="entry name" value="WbqC"/>
</dbReference>
<comment type="caution">
    <text evidence="1">The sequence shown here is derived from an EMBL/GenBank/DDBJ whole genome shotgun (WGS) entry which is preliminary data.</text>
</comment>
<protein>
    <submittedName>
        <fullName evidence="1">WbqC family protein</fullName>
    </submittedName>
</protein>
<reference evidence="1 2" key="1">
    <citation type="journal article" date="2019" name="Int. J. Syst. Evol. Microbiol.">
        <title>The Global Catalogue of Microorganisms (GCM) 10K type strain sequencing project: providing services to taxonomists for standard genome sequencing and annotation.</title>
        <authorList>
            <consortium name="The Broad Institute Genomics Platform"/>
            <consortium name="The Broad Institute Genome Sequencing Center for Infectious Disease"/>
            <person name="Wu L."/>
            <person name="Ma J."/>
        </authorList>
    </citation>
    <scope>NUCLEOTIDE SEQUENCE [LARGE SCALE GENOMIC DNA]</scope>
    <source>
        <strain evidence="1 2">JCM 15896</strain>
    </source>
</reference>
<proteinExistence type="predicted"/>
<accession>A0ABN1LJC5</accession>
<dbReference type="RefSeq" id="WP_343859465.1">
    <property type="nucleotide sequence ID" value="NZ_BAAAFD010000005.1"/>
</dbReference>
<dbReference type="Pfam" id="PF08889">
    <property type="entry name" value="WbqC"/>
    <property type="match status" value="1"/>
</dbReference>
<evidence type="ECO:0000313" key="1">
    <source>
        <dbReference type="EMBL" id="GAA0856821.1"/>
    </source>
</evidence>
<dbReference type="EMBL" id="BAAAFD010000005">
    <property type="protein sequence ID" value="GAA0856821.1"/>
    <property type="molecule type" value="Genomic_DNA"/>
</dbReference>